<dbReference type="Gramene" id="RZC68603">
    <property type="protein sequence ID" value="RZC68603"/>
    <property type="gene ID" value="C5167_032479"/>
</dbReference>
<protein>
    <submittedName>
        <fullName evidence="4">Uncharacterized protein</fullName>
    </submittedName>
</protein>
<evidence type="ECO:0000256" key="1">
    <source>
        <dbReference type="ARBA" id="ARBA00022723"/>
    </source>
</evidence>
<keyword evidence="3" id="KW-0560">Oxidoreductase</keyword>
<reference evidence="4 5" key="1">
    <citation type="journal article" date="2018" name="Science">
        <title>The opium poppy genome and morphinan production.</title>
        <authorList>
            <person name="Guo L."/>
            <person name="Winzer T."/>
            <person name="Yang X."/>
            <person name="Li Y."/>
            <person name="Ning Z."/>
            <person name="He Z."/>
            <person name="Teodor R."/>
            <person name="Lu Y."/>
            <person name="Bowser T.A."/>
            <person name="Graham I.A."/>
            <person name="Ye K."/>
        </authorList>
    </citation>
    <scope>NUCLEOTIDE SEQUENCE [LARGE SCALE GENOMIC DNA]</scope>
    <source>
        <strain evidence="5">cv. HN1</strain>
        <tissue evidence="4">Leaves</tissue>
    </source>
</reference>
<accession>A0A4Y7K5G8</accession>
<dbReference type="GO" id="GO:0016616">
    <property type="term" value="F:oxidoreductase activity, acting on the CH-OH group of donors, NAD or NADP as acceptor"/>
    <property type="evidence" value="ECO:0007669"/>
    <property type="project" value="InterPro"/>
</dbReference>
<gene>
    <name evidence="4" type="ORF">C5167_032479</name>
</gene>
<dbReference type="SUPFAM" id="SSF50129">
    <property type="entry name" value="GroES-like"/>
    <property type="match status" value="1"/>
</dbReference>
<proteinExistence type="predicted"/>
<dbReference type="Gene3D" id="3.90.180.10">
    <property type="entry name" value="Medium-chain alcohol dehydrogenases, catalytic domain"/>
    <property type="match status" value="1"/>
</dbReference>
<evidence type="ECO:0000256" key="3">
    <source>
        <dbReference type="ARBA" id="ARBA00023002"/>
    </source>
</evidence>
<dbReference type="PANTHER" id="PTHR42683">
    <property type="entry name" value="ALDEHYDE REDUCTASE"/>
    <property type="match status" value="1"/>
</dbReference>
<dbReference type="STRING" id="3469.A0A4Y7K5G8"/>
<evidence type="ECO:0000256" key="2">
    <source>
        <dbReference type="ARBA" id="ARBA00022833"/>
    </source>
</evidence>
<keyword evidence="1" id="KW-0479">Metal-binding</keyword>
<evidence type="ECO:0000313" key="4">
    <source>
        <dbReference type="EMBL" id="RZC68603.1"/>
    </source>
</evidence>
<sequence length="122" mass="13831">MLMLYGQRINMEILNIQWYLEVGPNNHRFKVGDHAGVGTILKGKVYTFNGVDVDGTITKGGYSSYIVVHERQNTYCYKIPDNYPLSSAAPLLCAGIIVYSPMIRHKMNQPGKSLGVYWTRWS</sequence>
<evidence type="ECO:0000313" key="5">
    <source>
        <dbReference type="Proteomes" id="UP000316621"/>
    </source>
</evidence>
<dbReference type="InterPro" id="IPR047109">
    <property type="entry name" value="CAD-like"/>
</dbReference>
<dbReference type="InterPro" id="IPR011032">
    <property type="entry name" value="GroES-like_sf"/>
</dbReference>
<organism evidence="4 5">
    <name type="scientific">Papaver somniferum</name>
    <name type="common">Opium poppy</name>
    <dbReference type="NCBI Taxonomy" id="3469"/>
    <lineage>
        <taxon>Eukaryota</taxon>
        <taxon>Viridiplantae</taxon>
        <taxon>Streptophyta</taxon>
        <taxon>Embryophyta</taxon>
        <taxon>Tracheophyta</taxon>
        <taxon>Spermatophyta</taxon>
        <taxon>Magnoliopsida</taxon>
        <taxon>Ranunculales</taxon>
        <taxon>Papaveraceae</taxon>
        <taxon>Papaveroideae</taxon>
        <taxon>Papaver</taxon>
    </lineage>
</organism>
<dbReference type="AlphaFoldDB" id="A0A4Y7K5G8"/>
<keyword evidence="5" id="KW-1185">Reference proteome</keyword>
<name>A0A4Y7K5G8_PAPSO</name>
<dbReference type="Proteomes" id="UP000316621">
    <property type="component" value="Chromosome 7"/>
</dbReference>
<keyword evidence="2" id="KW-0862">Zinc</keyword>
<feature type="non-terminal residue" evidence="4">
    <location>
        <position position="122"/>
    </location>
</feature>
<dbReference type="Gene3D" id="3.40.50.720">
    <property type="entry name" value="NAD(P)-binding Rossmann-like Domain"/>
    <property type="match status" value="1"/>
</dbReference>
<dbReference type="EMBL" id="CM010721">
    <property type="protein sequence ID" value="RZC68603.1"/>
    <property type="molecule type" value="Genomic_DNA"/>
</dbReference>
<dbReference type="GO" id="GO:0046872">
    <property type="term" value="F:metal ion binding"/>
    <property type="evidence" value="ECO:0007669"/>
    <property type="project" value="UniProtKB-KW"/>
</dbReference>